<proteinExistence type="predicted"/>
<dbReference type="Gene3D" id="2.120.10.30">
    <property type="entry name" value="TolB, C-terminal domain"/>
    <property type="match status" value="1"/>
</dbReference>
<reference evidence="2 3" key="1">
    <citation type="submission" date="2017-06" db="EMBL/GenBank/DDBJ databases">
        <authorList>
            <person name="Kim H.J."/>
            <person name="Triplett B.A."/>
        </authorList>
    </citation>
    <scope>NUCLEOTIDE SEQUENCE [LARGE SCALE GENOMIC DNA]</scope>
    <source>
        <strain evidence="2 3">DSM 14713</strain>
    </source>
</reference>
<dbReference type="RefSeq" id="WP_157775626.1">
    <property type="nucleotide sequence ID" value="NZ_CP022163.1"/>
</dbReference>
<keyword evidence="3" id="KW-1185">Reference proteome</keyword>
<dbReference type="KEGG" id="mbd:MEBOL_005783"/>
<dbReference type="OrthoDB" id="7675395at2"/>
<feature type="domain" description="SMP-30/Gluconolactonase/LRE-like region" evidence="1">
    <location>
        <begin position="68"/>
        <end position="272"/>
    </location>
</feature>
<dbReference type="PROSITE" id="PS51257">
    <property type="entry name" value="PROKAR_LIPOPROTEIN"/>
    <property type="match status" value="1"/>
</dbReference>
<dbReference type="EMBL" id="CP022163">
    <property type="protein sequence ID" value="ATB32306.1"/>
    <property type="molecule type" value="Genomic_DNA"/>
</dbReference>
<dbReference type="SUPFAM" id="SSF63829">
    <property type="entry name" value="Calcium-dependent phosphotriesterase"/>
    <property type="match status" value="1"/>
</dbReference>
<evidence type="ECO:0000313" key="3">
    <source>
        <dbReference type="Proteomes" id="UP000217289"/>
    </source>
</evidence>
<dbReference type="Proteomes" id="UP000217289">
    <property type="component" value="Chromosome"/>
</dbReference>
<sequence length="315" mass="33411">MKKSQPLITVFAVTALGFAACDQATEEEPSRAPPEGTYIVGPRVESVVRGFDGRYFVSIQETNVASAEDGTIKLINENGEVSVFASGMKEPRGLDFTGTELVVTDLDRIWAVDKDGNKRVVADSTRFPVTVSNLNDLSVEPGGKTLLVTEMGPSSQMRPAGSTNTLLPVNSAEAQALPRTARVFRVNVADGTVTTVLDASTDNRIFNGVFASKSGKILIADYFGGDLTEIANNRQRTIAVPRGVDGIGEDASGNLYLGVFEEGRVYRIDANGGDPTVIVDGLGFRGVADIFVDADNGLLLTPNLGAGTLIVRKLP</sequence>
<evidence type="ECO:0000313" key="2">
    <source>
        <dbReference type="EMBL" id="ATB32306.1"/>
    </source>
</evidence>
<dbReference type="Pfam" id="PF08450">
    <property type="entry name" value="SGL"/>
    <property type="match status" value="1"/>
</dbReference>
<protein>
    <recommendedName>
        <fullName evidence="1">SMP-30/Gluconolactonase/LRE-like region domain-containing protein</fullName>
    </recommendedName>
</protein>
<evidence type="ECO:0000259" key="1">
    <source>
        <dbReference type="Pfam" id="PF08450"/>
    </source>
</evidence>
<accession>A0A250IMZ5</accession>
<dbReference type="AlphaFoldDB" id="A0A250IMZ5"/>
<organism evidence="2 3">
    <name type="scientific">Melittangium boletus DSM 14713</name>
    <dbReference type="NCBI Taxonomy" id="1294270"/>
    <lineage>
        <taxon>Bacteria</taxon>
        <taxon>Pseudomonadati</taxon>
        <taxon>Myxococcota</taxon>
        <taxon>Myxococcia</taxon>
        <taxon>Myxococcales</taxon>
        <taxon>Cystobacterineae</taxon>
        <taxon>Archangiaceae</taxon>
        <taxon>Melittangium</taxon>
    </lineage>
</organism>
<name>A0A250IMZ5_9BACT</name>
<dbReference type="InterPro" id="IPR011042">
    <property type="entry name" value="6-blade_b-propeller_TolB-like"/>
</dbReference>
<gene>
    <name evidence="2" type="ORF">MEBOL_005783</name>
</gene>
<dbReference type="InterPro" id="IPR013658">
    <property type="entry name" value="SGL"/>
</dbReference>